<keyword evidence="1" id="KW-1133">Transmembrane helix</keyword>
<keyword evidence="1" id="KW-0472">Membrane</keyword>
<sequence>MTAAGVTRTAAALVILAGATTATAAVARLPDPLGQYVSEAGIPGAATADLYLVGLLLVAAGVGLLAAALARLPWLVWGPLLVAVPMTVTSGLVPCTAGCPLPPYEQTTAVDLVHAGASILAVVATLATMLALVFLGDQPALRRAAAIGLLVALPQAVALLAGMLVIGRDPLTAALERTLLVSLAGWMLWTAGRSAPRNPAPPAPVRTLAAAGAAGNEYFPKGRS</sequence>
<keyword evidence="2" id="KW-0732">Signal</keyword>
<dbReference type="RefSeq" id="WP_239678889.1">
    <property type="nucleotide sequence ID" value="NZ_CP070499.1"/>
</dbReference>
<feature type="transmembrane region" description="Helical" evidence="1">
    <location>
        <begin position="147"/>
        <end position="166"/>
    </location>
</feature>
<name>A0A895YMY3_9ACTN</name>
<proteinExistence type="predicted"/>
<feature type="transmembrane region" description="Helical" evidence="1">
    <location>
        <begin position="113"/>
        <end position="135"/>
    </location>
</feature>
<accession>A0A895YMY3</accession>
<evidence type="ECO:0000313" key="3">
    <source>
        <dbReference type="EMBL" id="QSB16663.1"/>
    </source>
</evidence>
<gene>
    <name evidence="3" type="ORF">JQS43_10490</name>
</gene>
<dbReference type="Pfam" id="PF06197">
    <property type="entry name" value="DUF998"/>
    <property type="match status" value="1"/>
</dbReference>
<dbReference type="KEGG" id="nhy:JQS43_10490"/>
<protein>
    <submittedName>
        <fullName evidence="3">DUF998 domain-containing protein</fullName>
    </submittedName>
</protein>
<dbReference type="InterPro" id="IPR009339">
    <property type="entry name" value="DUF998"/>
</dbReference>
<feature type="transmembrane region" description="Helical" evidence="1">
    <location>
        <begin position="48"/>
        <end position="67"/>
    </location>
</feature>
<evidence type="ECO:0000256" key="1">
    <source>
        <dbReference type="SAM" id="Phobius"/>
    </source>
</evidence>
<feature type="chain" id="PRO_5034040539" evidence="2">
    <location>
        <begin position="25"/>
        <end position="224"/>
    </location>
</feature>
<evidence type="ECO:0000256" key="2">
    <source>
        <dbReference type="SAM" id="SignalP"/>
    </source>
</evidence>
<keyword evidence="1" id="KW-0812">Transmembrane</keyword>
<organism evidence="3 4">
    <name type="scientific">Natronosporangium hydrolyticum</name>
    <dbReference type="NCBI Taxonomy" id="2811111"/>
    <lineage>
        <taxon>Bacteria</taxon>
        <taxon>Bacillati</taxon>
        <taxon>Actinomycetota</taxon>
        <taxon>Actinomycetes</taxon>
        <taxon>Micromonosporales</taxon>
        <taxon>Micromonosporaceae</taxon>
        <taxon>Natronosporangium</taxon>
    </lineage>
</organism>
<evidence type="ECO:0000313" key="4">
    <source>
        <dbReference type="Proteomes" id="UP000662857"/>
    </source>
</evidence>
<feature type="transmembrane region" description="Helical" evidence="1">
    <location>
        <begin position="74"/>
        <end position="93"/>
    </location>
</feature>
<reference evidence="3" key="1">
    <citation type="submission" date="2021-02" db="EMBL/GenBank/DDBJ databases">
        <title>Natrosporangium hydrolyticum gen. nov., sp. nov, a haloalkaliphilic actinobacterium from a soda solonchak soil.</title>
        <authorList>
            <person name="Sorokin D.Y."/>
            <person name="Khijniak T.V."/>
            <person name="Zakharycheva A.P."/>
            <person name="Boueva O.V."/>
            <person name="Ariskina E.V."/>
            <person name="Hahnke R.L."/>
            <person name="Bunk B."/>
            <person name="Sproer C."/>
            <person name="Schumann P."/>
            <person name="Evtushenko L.I."/>
            <person name="Kublanov I.V."/>
        </authorList>
    </citation>
    <scope>NUCLEOTIDE SEQUENCE</scope>
    <source>
        <strain evidence="3">DSM 106523</strain>
    </source>
</reference>
<keyword evidence="4" id="KW-1185">Reference proteome</keyword>
<feature type="signal peptide" evidence="2">
    <location>
        <begin position="1"/>
        <end position="24"/>
    </location>
</feature>
<dbReference type="AlphaFoldDB" id="A0A895YMY3"/>
<dbReference type="EMBL" id="CP070499">
    <property type="protein sequence ID" value="QSB16663.1"/>
    <property type="molecule type" value="Genomic_DNA"/>
</dbReference>
<dbReference type="Proteomes" id="UP000662857">
    <property type="component" value="Chromosome"/>
</dbReference>